<name>A0A319DW23_9EURO</name>
<dbReference type="OrthoDB" id="2123952at2759"/>
<keyword evidence="1" id="KW-0805">Transcription regulation</keyword>
<dbReference type="STRING" id="1448320.A0A319DW23"/>
<keyword evidence="6" id="KW-1185">Reference proteome</keyword>
<evidence type="ECO:0000259" key="4">
    <source>
        <dbReference type="SMART" id="SM00906"/>
    </source>
</evidence>
<dbReference type="GO" id="GO:0008270">
    <property type="term" value="F:zinc ion binding"/>
    <property type="evidence" value="ECO:0007669"/>
    <property type="project" value="InterPro"/>
</dbReference>
<dbReference type="CDD" id="cd12148">
    <property type="entry name" value="fungal_TF_MHR"/>
    <property type="match status" value="1"/>
</dbReference>
<evidence type="ECO:0000313" key="6">
    <source>
        <dbReference type="Proteomes" id="UP000247810"/>
    </source>
</evidence>
<keyword evidence="2" id="KW-0804">Transcription</keyword>
<sequence length="605" mass="66607">MINHLEGNLQRMESRLNNLGFQVGDSTFTADLSPPEVSDDTQAFAWSSASLIDDSYDHGAANDEDLLNIYPSPQPDSTVPTGGGYFSPGIPTPFKQRPSPPGATPPCFNVPRYLGGILSTGCFSMVSREGMEWISEKAGSDSVHGLMDLVSSSSDDFGADYPLCGVSARRAYCPIPAQGDTMRLLHRYMEYFHAIVPLFKQSDILSLFADEDIHFRSRSAGEWASINAILAVAHMLPGDDAGDQPDHAKSSLFLKTALEAVNELYLGPPDIRGLQALLVMACVFLSASAARPCNFLISVAIHISDQLGLGRADSPSVVFPEDAQYGQTIFWFAYCLDREISFRFGQPPVQSDEAVSAALPMETLESDTYTVPIRDQPGSFNIFRSACELAQIRGHVYQHLFSAPAVKRPFDQILVSVGNLDEQLQTWKKSIPSEYQPDSRTAAPFRQSPISSILLHIHYTYYNCMIAIHSLIAARGIQSAQDLIDINSTSFQPESFSNPRVLLSASLISKAARASISLMKYLPRDDISLGITMYYPTVALKNLASSIVQNPRDTCQIYNMKILDQAESFLSSSPWNTASEGMRRLVEHCIEYRSIAARAMKEAFE</sequence>
<dbReference type="InterPro" id="IPR007219">
    <property type="entry name" value="XnlR_reg_dom"/>
</dbReference>
<feature type="domain" description="Xylanolytic transcriptional activator regulatory" evidence="4">
    <location>
        <begin position="293"/>
        <end position="366"/>
    </location>
</feature>
<dbReference type="GO" id="GO:0006351">
    <property type="term" value="P:DNA-templated transcription"/>
    <property type="evidence" value="ECO:0007669"/>
    <property type="project" value="InterPro"/>
</dbReference>
<dbReference type="InterPro" id="IPR050987">
    <property type="entry name" value="AtrR-like"/>
</dbReference>
<dbReference type="EMBL" id="KZ825918">
    <property type="protein sequence ID" value="PYH92368.1"/>
    <property type="molecule type" value="Genomic_DNA"/>
</dbReference>
<evidence type="ECO:0000256" key="3">
    <source>
        <dbReference type="ARBA" id="ARBA00023242"/>
    </source>
</evidence>
<accession>A0A319DW23</accession>
<gene>
    <name evidence="5" type="ORF">BO71DRAFT_357474</name>
</gene>
<dbReference type="SMART" id="SM00906">
    <property type="entry name" value="Fungal_trans"/>
    <property type="match status" value="1"/>
</dbReference>
<keyword evidence="3" id="KW-0539">Nucleus</keyword>
<dbReference type="VEuPathDB" id="FungiDB:BO71DRAFT_357474"/>
<organism evidence="5 6">
    <name type="scientific">Aspergillus ellipticus CBS 707.79</name>
    <dbReference type="NCBI Taxonomy" id="1448320"/>
    <lineage>
        <taxon>Eukaryota</taxon>
        <taxon>Fungi</taxon>
        <taxon>Dikarya</taxon>
        <taxon>Ascomycota</taxon>
        <taxon>Pezizomycotina</taxon>
        <taxon>Eurotiomycetes</taxon>
        <taxon>Eurotiomycetidae</taxon>
        <taxon>Eurotiales</taxon>
        <taxon>Aspergillaceae</taxon>
        <taxon>Aspergillus</taxon>
        <taxon>Aspergillus subgen. Circumdati</taxon>
    </lineage>
</organism>
<dbReference type="GO" id="GO:0003700">
    <property type="term" value="F:DNA-binding transcription factor activity"/>
    <property type="evidence" value="ECO:0007669"/>
    <property type="project" value="InterPro"/>
</dbReference>
<dbReference type="Pfam" id="PF04082">
    <property type="entry name" value="Fungal_trans"/>
    <property type="match status" value="1"/>
</dbReference>
<dbReference type="GO" id="GO:0003677">
    <property type="term" value="F:DNA binding"/>
    <property type="evidence" value="ECO:0007669"/>
    <property type="project" value="InterPro"/>
</dbReference>
<evidence type="ECO:0000256" key="1">
    <source>
        <dbReference type="ARBA" id="ARBA00023015"/>
    </source>
</evidence>
<dbReference type="PANTHER" id="PTHR46910:SF25">
    <property type="entry name" value="ABC-TRANSPORTER-REGULATING TRANSCRIPTION FACTOR"/>
    <property type="match status" value="1"/>
</dbReference>
<protein>
    <recommendedName>
        <fullName evidence="4">Xylanolytic transcriptional activator regulatory domain-containing protein</fullName>
    </recommendedName>
</protein>
<evidence type="ECO:0000313" key="5">
    <source>
        <dbReference type="EMBL" id="PYH92368.1"/>
    </source>
</evidence>
<evidence type="ECO:0000256" key="2">
    <source>
        <dbReference type="ARBA" id="ARBA00023163"/>
    </source>
</evidence>
<dbReference type="AlphaFoldDB" id="A0A319DW23"/>
<reference evidence="5 6" key="1">
    <citation type="submission" date="2018-02" db="EMBL/GenBank/DDBJ databases">
        <title>The genomes of Aspergillus section Nigri reveals drivers in fungal speciation.</title>
        <authorList>
            <consortium name="DOE Joint Genome Institute"/>
            <person name="Vesth T.C."/>
            <person name="Nybo J."/>
            <person name="Theobald S."/>
            <person name="Brandl J."/>
            <person name="Frisvad J.C."/>
            <person name="Nielsen K.F."/>
            <person name="Lyhne E.K."/>
            <person name="Kogle M.E."/>
            <person name="Kuo A."/>
            <person name="Riley R."/>
            <person name="Clum A."/>
            <person name="Nolan M."/>
            <person name="Lipzen A."/>
            <person name="Salamov A."/>
            <person name="Henrissat B."/>
            <person name="Wiebenga A."/>
            <person name="De vries R.P."/>
            <person name="Grigoriev I.V."/>
            <person name="Mortensen U.H."/>
            <person name="Andersen M.R."/>
            <person name="Baker S.E."/>
        </authorList>
    </citation>
    <scope>NUCLEOTIDE SEQUENCE [LARGE SCALE GENOMIC DNA]</scope>
    <source>
        <strain evidence="5 6">CBS 707.79</strain>
    </source>
</reference>
<dbReference type="PANTHER" id="PTHR46910">
    <property type="entry name" value="TRANSCRIPTION FACTOR PDR1"/>
    <property type="match status" value="1"/>
</dbReference>
<dbReference type="Proteomes" id="UP000247810">
    <property type="component" value="Unassembled WGS sequence"/>
</dbReference>
<proteinExistence type="predicted"/>